<comment type="caution">
    <text evidence="2">The sequence shown here is derived from an EMBL/GenBank/DDBJ whole genome shotgun (WGS) entry which is preliminary data.</text>
</comment>
<organism evidence="2 3">
    <name type="scientific">Acetobacter farinalis</name>
    <dbReference type="NCBI Taxonomy" id="1260984"/>
    <lineage>
        <taxon>Bacteria</taxon>
        <taxon>Pseudomonadati</taxon>
        <taxon>Pseudomonadota</taxon>
        <taxon>Alphaproteobacteria</taxon>
        <taxon>Acetobacterales</taxon>
        <taxon>Acetobacteraceae</taxon>
        <taxon>Acetobacter</taxon>
    </lineage>
</organism>
<sequence>MKRTGLMLAALLVPAIHAVPALAQSASTAGSAAGASGAALATAADTAAQDFGRLSVDGGVAAEDVSLARQAIFDGDLDTARNLIADAAMALERAKVDNTAFQKAEADLQPTKTHRPITSHAPSSNAAPVAWLPVDGELVLDEAIDPTPEKTAAVAAANRHLRAGNTARASDVLKISGVDADYIIAAVPLEQTRADVARAAKFIKRNPYKAGEALRDAENAVRYATVAMRGGTPQPSAQGQASGGQ</sequence>
<dbReference type="Pfam" id="PF10938">
    <property type="entry name" value="YfdX"/>
    <property type="match status" value="1"/>
</dbReference>
<evidence type="ECO:0000256" key="1">
    <source>
        <dbReference type="SAM" id="SignalP"/>
    </source>
</evidence>
<feature type="chain" id="PRO_5046271194" evidence="1">
    <location>
        <begin position="24"/>
        <end position="245"/>
    </location>
</feature>
<evidence type="ECO:0000313" key="3">
    <source>
        <dbReference type="Proteomes" id="UP001526446"/>
    </source>
</evidence>
<proteinExistence type="predicted"/>
<reference evidence="2 3" key="1">
    <citation type="submission" date="2022-11" db="EMBL/GenBank/DDBJ databases">
        <title>Genome sequencing of Acetobacter type strain.</title>
        <authorList>
            <person name="Heo J."/>
            <person name="Lee D."/>
            <person name="Han B.-H."/>
            <person name="Hong S.-B."/>
            <person name="Kwon S.-W."/>
        </authorList>
    </citation>
    <scope>NUCLEOTIDE SEQUENCE [LARGE SCALE GENOMIC DNA]</scope>
    <source>
        <strain evidence="2 3">KACC 21251</strain>
    </source>
</reference>
<keyword evidence="1" id="KW-0732">Signal</keyword>
<keyword evidence="3" id="KW-1185">Reference proteome</keyword>
<accession>A0ABT3Q850</accession>
<dbReference type="Gene3D" id="1.20.120.1940">
    <property type="entry name" value="YfdX protein domain"/>
    <property type="match status" value="1"/>
</dbReference>
<evidence type="ECO:0000313" key="2">
    <source>
        <dbReference type="EMBL" id="MCX2561437.1"/>
    </source>
</evidence>
<dbReference type="EMBL" id="JAPIUX010000008">
    <property type="protein sequence ID" value="MCX2561437.1"/>
    <property type="molecule type" value="Genomic_DNA"/>
</dbReference>
<dbReference type="RefSeq" id="WP_242007277.1">
    <property type="nucleotide sequence ID" value="NZ_JAPIUX010000008.1"/>
</dbReference>
<gene>
    <name evidence="2" type="ORF">OQ252_08530</name>
</gene>
<dbReference type="Gene3D" id="6.10.250.2140">
    <property type="match status" value="1"/>
</dbReference>
<dbReference type="Proteomes" id="UP001526446">
    <property type="component" value="Unassembled WGS sequence"/>
</dbReference>
<protein>
    <submittedName>
        <fullName evidence="2">YfdX family protein</fullName>
    </submittedName>
</protein>
<dbReference type="InterPro" id="IPR021236">
    <property type="entry name" value="Uncharacterised_YfdX"/>
</dbReference>
<feature type="signal peptide" evidence="1">
    <location>
        <begin position="1"/>
        <end position="23"/>
    </location>
</feature>
<name>A0ABT3Q850_9PROT</name>